<keyword evidence="2" id="KW-0808">Transferase</keyword>
<dbReference type="PANTHER" id="PTHR43712">
    <property type="entry name" value="PUTATIVE (AFU_ORTHOLOGUE AFUA_4G14580)-RELATED"/>
    <property type="match status" value="1"/>
</dbReference>
<evidence type="ECO:0000256" key="4">
    <source>
        <dbReference type="PIRSR" id="PIRSR005739-1"/>
    </source>
</evidence>
<feature type="domain" description="O-methyltransferase dimerisation" evidence="6">
    <location>
        <begin position="11"/>
        <end position="81"/>
    </location>
</feature>
<dbReference type="GO" id="GO:0008171">
    <property type="term" value="F:O-methyltransferase activity"/>
    <property type="evidence" value="ECO:0007669"/>
    <property type="project" value="InterPro"/>
</dbReference>
<accession>A0A2I0V1V6</accession>
<evidence type="ECO:0000313" key="8">
    <source>
        <dbReference type="Proteomes" id="UP000234956"/>
    </source>
</evidence>
<dbReference type="CDD" id="cd02440">
    <property type="entry name" value="AdoMet_MTases"/>
    <property type="match status" value="1"/>
</dbReference>
<evidence type="ECO:0008006" key="9">
    <source>
        <dbReference type="Google" id="ProtNLM"/>
    </source>
</evidence>
<evidence type="ECO:0000259" key="6">
    <source>
        <dbReference type="Pfam" id="PF08100"/>
    </source>
</evidence>
<dbReference type="InterPro" id="IPR012967">
    <property type="entry name" value="COMT_dimerisation"/>
</dbReference>
<dbReference type="InterPro" id="IPR001077">
    <property type="entry name" value="COMT_C"/>
</dbReference>
<dbReference type="InterPro" id="IPR036390">
    <property type="entry name" value="WH_DNA-bd_sf"/>
</dbReference>
<keyword evidence="3" id="KW-0949">S-adenosyl-L-methionine</keyword>
<name>A0A2I0V1V6_9BACI</name>
<evidence type="ECO:0000313" key="7">
    <source>
        <dbReference type="EMBL" id="PKU52284.1"/>
    </source>
</evidence>
<dbReference type="RefSeq" id="WP_058843372.1">
    <property type="nucleotide sequence ID" value="NZ_PDFK01000002.1"/>
</dbReference>
<dbReference type="Proteomes" id="UP000234956">
    <property type="component" value="Unassembled WGS sequence"/>
</dbReference>
<evidence type="ECO:0000256" key="3">
    <source>
        <dbReference type="ARBA" id="ARBA00022691"/>
    </source>
</evidence>
<protein>
    <recommendedName>
        <fullName evidence="9">Methyltransferase</fullName>
    </recommendedName>
</protein>
<evidence type="ECO:0000256" key="1">
    <source>
        <dbReference type="ARBA" id="ARBA00022603"/>
    </source>
</evidence>
<dbReference type="PIRSF" id="PIRSF005739">
    <property type="entry name" value="O-mtase"/>
    <property type="match status" value="1"/>
</dbReference>
<dbReference type="Pfam" id="PF00891">
    <property type="entry name" value="Methyltransf_2"/>
    <property type="match status" value="1"/>
</dbReference>
<dbReference type="EMBL" id="PDFK01000002">
    <property type="protein sequence ID" value="PKU52284.1"/>
    <property type="molecule type" value="Genomic_DNA"/>
</dbReference>
<dbReference type="InterPro" id="IPR016461">
    <property type="entry name" value="COMT-like"/>
</dbReference>
<gene>
    <name evidence="7" type="ORF">CRI88_07935</name>
</gene>
<sequence length="345" mass="39931">MDIQGNMIRSTIQGFSTSYLLYTACELGIFDALYQERRHVSLLAEELAIDEDILFRFMRPLVALKYVKEEKNYFNLLPLGERLAGQAKDSLKDFLLFTGRQAMPYWSKLCEAIKMNKIPYQLVEKQPYFQAQIQQNEKFEVFHNMMSKTSEQLQLDTYFAAKKDWHCIKTIIDIGGGSGEIIVKFLEYYRNAQGVVIDLQHVQQKAEEKLALYGFDSRCTFQAGDFFHAVPRSGDLYILSRILHDWEDEAAITILRNIAESMSENSALTIIEKILPEVIEGNASHLYMTDLNIWTMCGGKERTQSQFEALFHQSGLKIKALYPLKEDDYLIEVVKKDFEYQEGIL</sequence>
<evidence type="ECO:0000259" key="5">
    <source>
        <dbReference type="Pfam" id="PF00891"/>
    </source>
</evidence>
<dbReference type="PROSITE" id="PS51683">
    <property type="entry name" value="SAM_OMT_II"/>
    <property type="match status" value="1"/>
</dbReference>
<dbReference type="SUPFAM" id="SSF46785">
    <property type="entry name" value="Winged helix' DNA-binding domain"/>
    <property type="match status" value="1"/>
</dbReference>
<dbReference type="SUPFAM" id="SSF53335">
    <property type="entry name" value="S-adenosyl-L-methionine-dependent methyltransferases"/>
    <property type="match status" value="1"/>
</dbReference>
<feature type="domain" description="O-methyltransferase C-terminal" evidence="5">
    <location>
        <begin position="106"/>
        <end position="316"/>
    </location>
</feature>
<proteinExistence type="predicted"/>
<comment type="caution">
    <text evidence="7">The sequence shown here is derived from an EMBL/GenBank/DDBJ whole genome shotgun (WGS) entry which is preliminary data.</text>
</comment>
<dbReference type="GO" id="GO:0046983">
    <property type="term" value="F:protein dimerization activity"/>
    <property type="evidence" value="ECO:0007669"/>
    <property type="project" value="InterPro"/>
</dbReference>
<dbReference type="PANTHER" id="PTHR43712:SF2">
    <property type="entry name" value="O-METHYLTRANSFERASE CICE"/>
    <property type="match status" value="1"/>
</dbReference>
<dbReference type="InterPro" id="IPR036388">
    <property type="entry name" value="WH-like_DNA-bd_sf"/>
</dbReference>
<dbReference type="Gene3D" id="3.40.50.150">
    <property type="entry name" value="Vaccinia Virus protein VP39"/>
    <property type="match status" value="1"/>
</dbReference>
<feature type="active site" description="Proton acceptor" evidence="4">
    <location>
        <position position="244"/>
    </location>
</feature>
<keyword evidence="1" id="KW-0489">Methyltransferase</keyword>
<dbReference type="Gene3D" id="1.10.10.10">
    <property type="entry name" value="Winged helix-like DNA-binding domain superfamily/Winged helix DNA-binding domain"/>
    <property type="match status" value="1"/>
</dbReference>
<dbReference type="InterPro" id="IPR029063">
    <property type="entry name" value="SAM-dependent_MTases_sf"/>
</dbReference>
<organism evidence="7 8">
    <name type="scientific">Lysinibacillus fusiformis</name>
    <dbReference type="NCBI Taxonomy" id="28031"/>
    <lineage>
        <taxon>Bacteria</taxon>
        <taxon>Bacillati</taxon>
        <taxon>Bacillota</taxon>
        <taxon>Bacilli</taxon>
        <taxon>Bacillales</taxon>
        <taxon>Bacillaceae</taxon>
        <taxon>Lysinibacillus</taxon>
    </lineage>
</organism>
<reference evidence="7 8" key="1">
    <citation type="submission" date="2017-10" db="EMBL/GenBank/DDBJ databases">
        <title>Draft genome of Lysinibacillus fusiformis strain Juneja, a laboratory-derived pathogen of Drosophila melanogaster.</title>
        <authorList>
            <person name="Smith B.R."/>
            <person name="Unckless R.L."/>
        </authorList>
    </citation>
    <scope>NUCLEOTIDE SEQUENCE [LARGE SCALE GENOMIC DNA]</scope>
    <source>
        <strain evidence="7 8">Juneja</strain>
    </source>
</reference>
<dbReference type="GO" id="GO:0032259">
    <property type="term" value="P:methylation"/>
    <property type="evidence" value="ECO:0007669"/>
    <property type="project" value="UniProtKB-KW"/>
</dbReference>
<dbReference type="AlphaFoldDB" id="A0A2I0V1V6"/>
<evidence type="ECO:0000256" key="2">
    <source>
        <dbReference type="ARBA" id="ARBA00022679"/>
    </source>
</evidence>
<dbReference type="Pfam" id="PF08100">
    <property type="entry name" value="Dimerisation"/>
    <property type="match status" value="1"/>
</dbReference>